<proteinExistence type="predicted"/>
<accession>A0AAU8DRT5</accession>
<dbReference type="PANTHER" id="PTHR43130">
    <property type="entry name" value="ARAC-FAMILY TRANSCRIPTIONAL REGULATOR"/>
    <property type="match status" value="1"/>
</dbReference>
<feature type="region of interest" description="Disordered" evidence="3">
    <location>
        <begin position="1"/>
        <end position="21"/>
    </location>
</feature>
<dbReference type="EMBL" id="CP159218">
    <property type="protein sequence ID" value="XCG65013.1"/>
    <property type="molecule type" value="Genomic_DNA"/>
</dbReference>
<dbReference type="InterPro" id="IPR009057">
    <property type="entry name" value="Homeodomain-like_sf"/>
</dbReference>
<dbReference type="SMART" id="SM00342">
    <property type="entry name" value="HTH_ARAC"/>
    <property type="match status" value="1"/>
</dbReference>
<sequence>MMVLDAPAPPWTGPAPTLPSGRPQHRVAVLALEGAVAFEIGLPHRFLTTAPSLPGWPGAVEGLSGYDTVVCTVGDRPVLTSAGYAISPTASSAAVAAADTVIIPGFTHSNTARTTGQLEPEVRALLATARPDVRWMSICTGAFALAAAGLLDGRRATTHWAHADDLIRLFPAVDVDPSVLFVDDVFDGDVFDGDGATGRLPRVVTAAGNAAGIDALLHLVRSDHGSAMANKVARSAVVAPWRDGGQAQFIERVLPTGRAEATLEPTRRWALGRLETGVDLPALAEHAGVSVRTLTRRFREETGETAGRWLTRARTDLARNLLEGSDLPVERVAARAGFGTTAALRLNLGAETGLSPIAYRRRFRVGAGR</sequence>
<dbReference type="PANTHER" id="PTHR43130:SF3">
    <property type="entry name" value="HTH-TYPE TRANSCRIPTIONAL REGULATOR RV1931C"/>
    <property type="match status" value="1"/>
</dbReference>
<keyword evidence="1" id="KW-0805">Transcription regulation</keyword>
<evidence type="ECO:0000256" key="3">
    <source>
        <dbReference type="SAM" id="MobiDB-lite"/>
    </source>
</evidence>
<evidence type="ECO:0000313" key="5">
    <source>
        <dbReference type="EMBL" id="XCG65013.1"/>
    </source>
</evidence>
<reference evidence="5" key="1">
    <citation type="submission" date="2024-05" db="EMBL/GenBank/DDBJ databases">
        <authorList>
            <person name="Cai S.Y."/>
            <person name="Jin L.M."/>
            <person name="Li H.R."/>
        </authorList>
    </citation>
    <scope>NUCLEOTIDE SEQUENCE</scope>
    <source>
        <strain evidence="5">A5-74</strain>
    </source>
</reference>
<dbReference type="GO" id="GO:0003700">
    <property type="term" value="F:DNA-binding transcription factor activity"/>
    <property type="evidence" value="ECO:0007669"/>
    <property type="project" value="InterPro"/>
</dbReference>
<evidence type="ECO:0000256" key="1">
    <source>
        <dbReference type="ARBA" id="ARBA00023015"/>
    </source>
</evidence>
<evidence type="ECO:0000256" key="2">
    <source>
        <dbReference type="ARBA" id="ARBA00023163"/>
    </source>
</evidence>
<dbReference type="InterPro" id="IPR052158">
    <property type="entry name" value="INH-QAR"/>
</dbReference>
<evidence type="ECO:0000259" key="4">
    <source>
        <dbReference type="PROSITE" id="PS01124"/>
    </source>
</evidence>
<organism evidence="5">
    <name type="scientific">Nakamurella sp. A5-74</name>
    <dbReference type="NCBI Taxonomy" id="3158264"/>
    <lineage>
        <taxon>Bacteria</taxon>
        <taxon>Bacillati</taxon>
        <taxon>Actinomycetota</taxon>
        <taxon>Actinomycetes</taxon>
        <taxon>Nakamurellales</taxon>
        <taxon>Nakamurellaceae</taxon>
        <taxon>Nakamurella</taxon>
    </lineage>
</organism>
<dbReference type="GO" id="GO:0043565">
    <property type="term" value="F:sequence-specific DNA binding"/>
    <property type="evidence" value="ECO:0007669"/>
    <property type="project" value="InterPro"/>
</dbReference>
<dbReference type="Pfam" id="PF01965">
    <property type="entry name" value="DJ-1_PfpI"/>
    <property type="match status" value="1"/>
</dbReference>
<dbReference type="RefSeq" id="WP_353650624.1">
    <property type="nucleotide sequence ID" value="NZ_CP159218.1"/>
</dbReference>
<dbReference type="SUPFAM" id="SSF46689">
    <property type="entry name" value="Homeodomain-like"/>
    <property type="match status" value="2"/>
</dbReference>
<protein>
    <submittedName>
        <fullName evidence="5">Helix-turn-helix domain-containing protein</fullName>
    </submittedName>
</protein>
<gene>
    <name evidence="5" type="ORF">ABLG96_06840</name>
</gene>
<dbReference type="Gene3D" id="3.40.50.880">
    <property type="match status" value="1"/>
</dbReference>
<name>A0AAU8DRT5_9ACTN</name>
<dbReference type="InterPro" id="IPR029062">
    <property type="entry name" value="Class_I_gatase-like"/>
</dbReference>
<dbReference type="SUPFAM" id="SSF52317">
    <property type="entry name" value="Class I glutamine amidotransferase-like"/>
    <property type="match status" value="1"/>
</dbReference>
<dbReference type="InterPro" id="IPR018060">
    <property type="entry name" value="HTH_AraC"/>
</dbReference>
<feature type="domain" description="HTH araC/xylS-type" evidence="4">
    <location>
        <begin position="264"/>
        <end position="362"/>
    </location>
</feature>
<keyword evidence="2" id="KW-0804">Transcription</keyword>
<dbReference type="AlphaFoldDB" id="A0AAU8DRT5"/>
<feature type="compositionally biased region" description="Pro residues" evidence="3">
    <location>
        <begin position="7"/>
        <end position="17"/>
    </location>
</feature>
<dbReference type="PROSITE" id="PS01124">
    <property type="entry name" value="HTH_ARAC_FAMILY_2"/>
    <property type="match status" value="1"/>
</dbReference>
<dbReference type="Pfam" id="PF12833">
    <property type="entry name" value="HTH_18"/>
    <property type="match status" value="1"/>
</dbReference>
<dbReference type="Gene3D" id="1.10.10.60">
    <property type="entry name" value="Homeodomain-like"/>
    <property type="match status" value="1"/>
</dbReference>
<dbReference type="InterPro" id="IPR002818">
    <property type="entry name" value="DJ-1/PfpI"/>
</dbReference>